<dbReference type="InterPro" id="IPR011990">
    <property type="entry name" value="TPR-like_helical_dom_sf"/>
</dbReference>
<keyword evidence="1" id="KW-0677">Repeat</keyword>
<dbReference type="PANTHER" id="PTHR47926">
    <property type="entry name" value="PENTATRICOPEPTIDE REPEAT-CONTAINING PROTEIN"/>
    <property type="match status" value="1"/>
</dbReference>
<dbReference type="Pfam" id="PF01535">
    <property type="entry name" value="PPR"/>
    <property type="match status" value="2"/>
</dbReference>
<evidence type="ECO:0000313" key="6">
    <source>
        <dbReference type="Proteomes" id="UP000807115"/>
    </source>
</evidence>
<dbReference type="AlphaFoldDB" id="A0A921RJR0"/>
<feature type="non-terminal residue" evidence="5">
    <location>
        <position position="1"/>
    </location>
</feature>
<proteinExistence type="predicted"/>
<dbReference type="EMBL" id="CM027682">
    <property type="protein sequence ID" value="KAG0541085.1"/>
    <property type="molecule type" value="Genomic_DNA"/>
</dbReference>
<dbReference type="InterPro" id="IPR046960">
    <property type="entry name" value="PPR_At4g14850-like_plant"/>
</dbReference>
<dbReference type="PANTHER" id="PTHR47926:SF526">
    <property type="entry name" value="PENTACOTRIPEPTIDE-REPEAT REGION OF PRORP DOMAIN-CONTAINING PROTEIN"/>
    <property type="match status" value="1"/>
</dbReference>
<dbReference type="NCBIfam" id="TIGR00756">
    <property type="entry name" value="PPR"/>
    <property type="match status" value="1"/>
</dbReference>
<dbReference type="Pfam" id="PF13041">
    <property type="entry name" value="PPR_2"/>
    <property type="match status" value="1"/>
</dbReference>
<dbReference type="GO" id="GO:0009451">
    <property type="term" value="P:RNA modification"/>
    <property type="evidence" value="ECO:0007669"/>
    <property type="project" value="InterPro"/>
</dbReference>
<sequence length="294" mass="32624">LVKLLSLAAVADLLRAESLFLLSVPHSPASPTLANLLLRAAAASGATPDDLLGFFSHLVGCHGLRPNAFSFSTLLAAIAPAGAEALPHGRALHARALAKRDACPDRREWAPARQLEDARKVFDEMLTRAVTAWNCMLAAYMPRRDAVAWTTMIGGCANVGRAAEAVDLFWRMRKACVKDDAMTMVALLTACAELGHLELGRWVHARVDLERWQWRTVLLDNALIHMYLKCGAIKDARCLFRMMPRRSTISWTTMISSLAMHGHPQEAEHCFLDNYDIGFFYGKALFSWQNFDSM</sequence>
<dbReference type="GO" id="GO:0003723">
    <property type="term" value="F:RNA binding"/>
    <property type="evidence" value="ECO:0007669"/>
    <property type="project" value="InterPro"/>
</dbReference>
<dbReference type="Proteomes" id="UP000807115">
    <property type="component" value="Chromosome 3"/>
</dbReference>
<protein>
    <submittedName>
        <fullName evidence="5">Uncharacterized protein</fullName>
    </submittedName>
</protein>
<keyword evidence="2" id="KW-0809">Transit peptide</keyword>
<evidence type="ECO:0000256" key="2">
    <source>
        <dbReference type="ARBA" id="ARBA00022946"/>
    </source>
</evidence>
<comment type="caution">
    <text evidence="5">The sequence shown here is derived from an EMBL/GenBank/DDBJ whole genome shotgun (WGS) entry which is preliminary data.</text>
</comment>
<dbReference type="PROSITE" id="PS51375">
    <property type="entry name" value="PPR"/>
    <property type="match status" value="1"/>
</dbReference>
<dbReference type="Gene3D" id="1.25.40.10">
    <property type="entry name" value="Tetratricopeptide repeat domain"/>
    <property type="match status" value="2"/>
</dbReference>
<dbReference type="InterPro" id="IPR002885">
    <property type="entry name" value="PPR_rpt"/>
</dbReference>
<evidence type="ECO:0000256" key="4">
    <source>
        <dbReference type="SAM" id="SignalP"/>
    </source>
</evidence>
<keyword evidence="4" id="KW-0732">Signal</keyword>
<reference evidence="5" key="2">
    <citation type="submission" date="2020-10" db="EMBL/GenBank/DDBJ databases">
        <authorList>
            <person name="Cooper E.A."/>
            <person name="Brenton Z.W."/>
            <person name="Flinn B.S."/>
            <person name="Jenkins J."/>
            <person name="Shu S."/>
            <person name="Flowers D."/>
            <person name="Luo F."/>
            <person name="Wang Y."/>
            <person name="Xia P."/>
            <person name="Barry K."/>
            <person name="Daum C."/>
            <person name="Lipzen A."/>
            <person name="Yoshinaga Y."/>
            <person name="Schmutz J."/>
            <person name="Saski C."/>
            <person name="Vermerris W."/>
            <person name="Kresovich S."/>
        </authorList>
    </citation>
    <scope>NUCLEOTIDE SEQUENCE</scope>
</reference>
<name>A0A921RJR0_SORBI</name>
<reference evidence="5" key="1">
    <citation type="journal article" date="2019" name="BMC Genomics">
        <title>A new reference genome for Sorghum bicolor reveals high levels of sequence similarity between sweet and grain genotypes: implications for the genetics of sugar metabolism.</title>
        <authorList>
            <person name="Cooper E.A."/>
            <person name="Brenton Z.W."/>
            <person name="Flinn B.S."/>
            <person name="Jenkins J."/>
            <person name="Shu S."/>
            <person name="Flowers D."/>
            <person name="Luo F."/>
            <person name="Wang Y."/>
            <person name="Xia P."/>
            <person name="Barry K."/>
            <person name="Daum C."/>
            <person name="Lipzen A."/>
            <person name="Yoshinaga Y."/>
            <person name="Schmutz J."/>
            <person name="Saski C."/>
            <person name="Vermerris W."/>
            <person name="Kresovich S."/>
        </authorList>
    </citation>
    <scope>NUCLEOTIDE SEQUENCE</scope>
</reference>
<gene>
    <name evidence="5" type="ORF">BDA96_03G465600</name>
</gene>
<feature type="signal peptide" evidence="4">
    <location>
        <begin position="1"/>
        <end position="16"/>
    </location>
</feature>
<accession>A0A921RJR0</accession>
<evidence type="ECO:0000256" key="1">
    <source>
        <dbReference type="ARBA" id="ARBA00022737"/>
    </source>
</evidence>
<evidence type="ECO:0000313" key="5">
    <source>
        <dbReference type="EMBL" id="KAG0541085.1"/>
    </source>
</evidence>
<feature type="repeat" description="PPR" evidence="3">
    <location>
        <begin position="145"/>
        <end position="179"/>
    </location>
</feature>
<evidence type="ECO:0000256" key="3">
    <source>
        <dbReference type="PROSITE-ProRule" id="PRU00708"/>
    </source>
</evidence>
<organism evidence="5 6">
    <name type="scientific">Sorghum bicolor</name>
    <name type="common">Sorghum</name>
    <name type="synonym">Sorghum vulgare</name>
    <dbReference type="NCBI Taxonomy" id="4558"/>
    <lineage>
        <taxon>Eukaryota</taxon>
        <taxon>Viridiplantae</taxon>
        <taxon>Streptophyta</taxon>
        <taxon>Embryophyta</taxon>
        <taxon>Tracheophyta</taxon>
        <taxon>Spermatophyta</taxon>
        <taxon>Magnoliopsida</taxon>
        <taxon>Liliopsida</taxon>
        <taxon>Poales</taxon>
        <taxon>Poaceae</taxon>
        <taxon>PACMAD clade</taxon>
        <taxon>Panicoideae</taxon>
        <taxon>Andropogonodae</taxon>
        <taxon>Andropogoneae</taxon>
        <taxon>Sorghinae</taxon>
        <taxon>Sorghum</taxon>
    </lineage>
</organism>
<feature type="chain" id="PRO_5037197232" evidence="4">
    <location>
        <begin position="17"/>
        <end position="294"/>
    </location>
</feature>